<evidence type="ECO:0000313" key="2">
    <source>
        <dbReference type="EMBL" id="KUK43856.1"/>
    </source>
</evidence>
<dbReference type="InterPro" id="IPR036086">
    <property type="entry name" value="ParB/Sulfiredoxin_sf"/>
</dbReference>
<dbReference type="SMART" id="SM00470">
    <property type="entry name" value="ParB"/>
    <property type="match status" value="1"/>
</dbReference>
<name>A0A117LF85_9EURY</name>
<accession>A0A117LF85</accession>
<dbReference type="Pfam" id="PF02195">
    <property type="entry name" value="ParB_N"/>
    <property type="match status" value="1"/>
</dbReference>
<evidence type="ECO:0000259" key="1">
    <source>
        <dbReference type="SMART" id="SM00470"/>
    </source>
</evidence>
<dbReference type="Proteomes" id="UP000057043">
    <property type="component" value="Unassembled WGS sequence"/>
</dbReference>
<comment type="caution">
    <text evidence="2">The sequence shown here is derived from an EMBL/GenBank/DDBJ whole genome shotgun (WGS) entry which is preliminary data.</text>
</comment>
<dbReference type="Gene3D" id="3.90.1530.10">
    <property type="entry name" value="Conserved hypothetical protein from pyrococcus furiosus pfu- 392566-001, ParB domain"/>
    <property type="match status" value="1"/>
</dbReference>
<gene>
    <name evidence="2" type="ORF">XD72_1756</name>
</gene>
<dbReference type="EMBL" id="LGFT01000044">
    <property type="protein sequence ID" value="KUK43856.1"/>
    <property type="molecule type" value="Genomic_DNA"/>
</dbReference>
<feature type="domain" description="ParB-like N-terminal" evidence="1">
    <location>
        <begin position="5"/>
        <end position="95"/>
    </location>
</feature>
<reference evidence="2 3" key="1">
    <citation type="journal article" date="2015" name="MBio">
        <title>Genome-Resolved Metagenomic Analysis Reveals Roles for Candidate Phyla and Other Microbial Community Members in Biogeochemical Transformations in Oil Reservoirs.</title>
        <authorList>
            <person name="Hu P."/>
            <person name="Tom L."/>
            <person name="Singh A."/>
            <person name="Thomas B.C."/>
            <person name="Baker B.J."/>
            <person name="Piceno Y.M."/>
            <person name="Andersen G.L."/>
            <person name="Banfield J.F."/>
        </authorList>
    </citation>
    <scope>NUCLEOTIDE SEQUENCE [LARGE SCALE GENOMIC DNA]</scope>
    <source>
        <strain evidence="2">57_489</strain>
    </source>
</reference>
<sequence length="368" mass="42377">MVLMAELALSLITLDADLQPRVMMDQATIDEYADEMKSGETFPPITVFDDGDKKWLADGWHRYLAAQKTGLEEINVDLRVGSRRDALLFSISANARHGLRRTRDDKRRSIMALLSDPEWSELSDRELAKLAGVTHPTIAKYRHEFGSGKFTRLNCTSPLSAKVWEFFDGEGLPLFENFYSQGEYITKELIVVANELEKVVDHMKECGITDLWGDTWPFYNKGLLGVTKADALGIYYMIKLEPHPQPCNFWMELFELHEPFDDDDGEEELLESSAGTGTAYKKSLTFDRVGFHLEMIRDEHPSGVHLSDFTEWYIHDSEPSYIPPFLDEYPEIFDEWQRGFQISLEEQLLQRPEKERYPTDAGLRRSKG</sequence>
<proteinExistence type="predicted"/>
<dbReference type="PATRIC" id="fig|301375.7.peg.2063"/>
<protein>
    <submittedName>
        <fullName evidence="2">Putative streptomycin biosynthesis operon possible regulatory protein</fullName>
    </submittedName>
</protein>
<evidence type="ECO:0000313" key="3">
    <source>
        <dbReference type="Proteomes" id="UP000057043"/>
    </source>
</evidence>
<dbReference type="SUPFAM" id="SSF110849">
    <property type="entry name" value="ParB/Sulfiredoxin"/>
    <property type="match status" value="1"/>
</dbReference>
<organism evidence="2 3">
    <name type="scientific">Methanothrix harundinacea</name>
    <dbReference type="NCBI Taxonomy" id="301375"/>
    <lineage>
        <taxon>Archaea</taxon>
        <taxon>Methanobacteriati</taxon>
        <taxon>Methanobacteriota</taxon>
        <taxon>Stenosarchaea group</taxon>
        <taxon>Methanomicrobia</taxon>
        <taxon>Methanotrichales</taxon>
        <taxon>Methanotrichaceae</taxon>
        <taxon>Methanothrix</taxon>
    </lineage>
</organism>
<dbReference type="AlphaFoldDB" id="A0A117LF85"/>
<dbReference type="InterPro" id="IPR003115">
    <property type="entry name" value="ParB_N"/>
</dbReference>